<dbReference type="eggNOG" id="ENOG502QQ86">
    <property type="taxonomic scope" value="Eukaryota"/>
</dbReference>
<dbReference type="Proteomes" id="UP000015101">
    <property type="component" value="Unassembled WGS sequence"/>
</dbReference>
<dbReference type="InterPro" id="IPR042453">
    <property type="entry name" value="WDR53"/>
</dbReference>
<dbReference type="GeneID" id="20217330"/>
<dbReference type="InterPro" id="IPR001680">
    <property type="entry name" value="WD40_rpt"/>
</dbReference>
<evidence type="ECO:0000313" key="2">
    <source>
        <dbReference type="EnsemblMetazoa" id="HelroP92232"/>
    </source>
</evidence>
<dbReference type="InterPro" id="IPR015943">
    <property type="entry name" value="WD40/YVTN_repeat-like_dom_sf"/>
</dbReference>
<dbReference type="RefSeq" id="XP_009012237.1">
    <property type="nucleotide sequence ID" value="XM_009013989.1"/>
</dbReference>
<reference evidence="2" key="3">
    <citation type="submission" date="2015-06" db="UniProtKB">
        <authorList>
            <consortium name="EnsemblMetazoa"/>
        </authorList>
    </citation>
    <scope>IDENTIFICATION</scope>
</reference>
<dbReference type="SUPFAM" id="SSF50978">
    <property type="entry name" value="WD40 repeat-like"/>
    <property type="match status" value="1"/>
</dbReference>
<proteinExistence type="predicted"/>
<dbReference type="OMA" id="HGSKVNW"/>
<dbReference type="EMBL" id="AMQM01009096">
    <property type="status" value="NOT_ANNOTATED_CDS"/>
    <property type="molecule type" value="Genomic_DNA"/>
</dbReference>
<evidence type="ECO:0000313" key="1">
    <source>
        <dbReference type="EMBL" id="ESO09659.1"/>
    </source>
</evidence>
<dbReference type="EnsemblMetazoa" id="HelroT92232">
    <property type="protein sequence ID" value="HelroP92232"/>
    <property type="gene ID" value="HelroG92232"/>
</dbReference>
<dbReference type="SMART" id="SM00320">
    <property type="entry name" value="WD40"/>
    <property type="match status" value="6"/>
</dbReference>
<sequence length="353" mass="39698">MFLSQTLKNGHNQTVTCIACTQNNDNNANEFISGSELGEVCFWSATDGRLVKKLRLSVWENDDIMCIKCSVKNPEQVFVSASHKVIVYDLKYLDKPLQELSFAEDEINEISLNGEESHLAAAEDSGNIKVFDLRANKLMKTLRNHENICSGVSFRPNRAAELLSCSFDQKLIHWEYLKSKSFCILNMQEVGAQPDDEENYLVNPPFIHSLSVNCSGSLVACGTENALVQVFDGSKKILRHVKTLRKHHRGVAQVHSLLFAENLLLSAGNDNLLCLWELNNISQNIDYSRTNGNHLTANHNSRNRSQSTNERTPLWQMNHSESFNWLSSGISGNSKFLLVADNSTEPLVFTYAE</sequence>
<reference evidence="1 3" key="2">
    <citation type="journal article" date="2013" name="Nature">
        <title>Insights into bilaterian evolution from three spiralian genomes.</title>
        <authorList>
            <person name="Simakov O."/>
            <person name="Marletaz F."/>
            <person name="Cho S.J."/>
            <person name="Edsinger-Gonzales E."/>
            <person name="Havlak P."/>
            <person name="Hellsten U."/>
            <person name="Kuo D.H."/>
            <person name="Larsson T."/>
            <person name="Lv J."/>
            <person name="Arendt D."/>
            <person name="Savage R."/>
            <person name="Osoegawa K."/>
            <person name="de Jong P."/>
            <person name="Grimwood J."/>
            <person name="Chapman J.A."/>
            <person name="Shapiro H."/>
            <person name="Aerts A."/>
            <person name="Otillar R.P."/>
            <person name="Terry A.Y."/>
            <person name="Boore J.L."/>
            <person name="Grigoriev I.V."/>
            <person name="Lindberg D.R."/>
            <person name="Seaver E.C."/>
            <person name="Weisblat D.A."/>
            <person name="Putnam N.H."/>
            <person name="Rokhsar D.S."/>
        </authorList>
    </citation>
    <scope>NUCLEOTIDE SEQUENCE</scope>
</reference>
<dbReference type="OrthoDB" id="2161379at2759"/>
<dbReference type="CTD" id="20217330"/>
<dbReference type="InParanoid" id="T1G8D3"/>
<evidence type="ECO:0000313" key="3">
    <source>
        <dbReference type="Proteomes" id="UP000015101"/>
    </source>
</evidence>
<dbReference type="STRING" id="6412.T1G8D3"/>
<accession>T1G8D3</accession>
<dbReference type="AlphaFoldDB" id="T1G8D3"/>
<organism evidence="2 3">
    <name type="scientific">Helobdella robusta</name>
    <name type="common">Californian leech</name>
    <dbReference type="NCBI Taxonomy" id="6412"/>
    <lineage>
        <taxon>Eukaryota</taxon>
        <taxon>Metazoa</taxon>
        <taxon>Spiralia</taxon>
        <taxon>Lophotrochozoa</taxon>
        <taxon>Annelida</taxon>
        <taxon>Clitellata</taxon>
        <taxon>Hirudinea</taxon>
        <taxon>Rhynchobdellida</taxon>
        <taxon>Glossiphoniidae</taxon>
        <taxon>Helobdella</taxon>
    </lineage>
</organism>
<dbReference type="HOGENOM" id="CLU_057939_1_0_1"/>
<dbReference type="InterPro" id="IPR036322">
    <property type="entry name" value="WD40_repeat_dom_sf"/>
</dbReference>
<gene>
    <name evidence="2" type="primary">20217330</name>
    <name evidence="1" type="ORF">HELRODRAFT_92232</name>
</gene>
<dbReference type="EMBL" id="KB095940">
    <property type="protein sequence ID" value="ESO09659.1"/>
    <property type="molecule type" value="Genomic_DNA"/>
</dbReference>
<protein>
    <submittedName>
        <fullName evidence="1 2">Uncharacterized protein</fullName>
    </submittedName>
</protein>
<reference evidence="3" key="1">
    <citation type="submission" date="2012-12" db="EMBL/GenBank/DDBJ databases">
        <authorList>
            <person name="Hellsten U."/>
            <person name="Grimwood J."/>
            <person name="Chapman J.A."/>
            <person name="Shapiro H."/>
            <person name="Aerts A."/>
            <person name="Otillar R.P."/>
            <person name="Terry A.Y."/>
            <person name="Boore J.L."/>
            <person name="Simakov O."/>
            <person name="Marletaz F."/>
            <person name="Cho S.-J."/>
            <person name="Edsinger-Gonzales E."/>
            <person name="Havlak P."/>
            <person name="Kuo D.-H."/>
            <person name="Larsson T."/>
            <person name="Lv J."/>
            <person name="Arendt D."/>
            <person name="Savage R."/>
            <person name="Osoegawa K."/>
            <person name="de Jong P."/>
            <person name="Lindberg D.R."/>
            <person name="Seaver E.C."/>
            <person name="Weisblat D.A."/>
            <person name="Putnam N.H."/>
            <person name="Grigoriev I.V."/>
            <person name="Rokhsar D.S."/>
        </authorList>
    </citation>
    <scope>NUCLEOTIDE SEQUENCE</scope>
</reference>
<keyword evidence="3" id="KW-1185">Reference proteome</keyword>
<dbReference type="Pfam" id="PF00400">
    <property type="entry name" value="WD40"/>
    <property type="match status" value="2"/>
</dbReference>
<name>T1G8D3_HELRO</name>
<dbReference type="KEGG" id="hro:HELRODRAFT_92232"/>
<dbReference type="Gene3D" id="2.130.10.10">
    <property type="entry name" value="YVTN repeat-like/Quinoprotein amine dehydrogenase"/>
    <property type="match status" value="2"/>
</dbReference>
<dbReference type="PANTHER" id="PTHR44666">
    <property type="entry name" value="WD REPEAT-CONTAINING PROTEIN 53"/>
    <property type="match status" value="1"/>
</dbReference>
<dbReference type="PANTHER" id="PTHR44666:SF1">
    <property type="entry name" value="WD REPEAT-CONTAINING PROTEIN 53"/>
    <property type="match status" value="1"/>
</dbReference>